<organism evidence="3 4">
    <name type="scientific">Cymbomonas tetramitiformis</name>
    <dbReference type="NCBI Taxonomy" id="36881"/>
    <lineage>
        <taxon>Eukaryota</taxon>
        <taxon>Viridiplantae</taxon>
        <taxon>Chlorophyta</taxon>
        <taxon>Pyramimonadophyceae</taxon>
        <taxon>Pyramimonadales</taxon>
        <taxon>Pyramimonadaceae</taxon>
        <taxon>Cymbomonas</taxon>
    </lineage>
</organism>
<dbReference type="EMBL" id="LGRX02001661">
    <property type="protein sequence ID" value="KAK3285728.1"/>
    <property type="molecule type" value="Genomic_DNA"/>
</dbReference>
<feature type="region of interest" description="Disordered" evidence="1">
    <location>
        <begin position="555"/>
        <end position="576"/>
    </location>
</feature>
<name>A0AAE0GX32_9CHLO</name>
<gene>
    <name evidence="3" type="ORF">CYMTET_6689</name>
</gene>
<sequence>MVDSAVFILFPTAMVCASVYTLLSYLMVYYVYIEIYKHSAHKVSYHDYRGYIDHIVESQGRDFAQTLTNSTIHQGHVLLQKFDMMYEDLHDTVVYGLKILAHCFSLIFSMVVGVYDIITIATRGVSSIVTKLLLKLGVRLILEGVSAVGNVMSDFMSAIHQWLVVDGFLDGDPNFLRLFLSLQRSVWVSRELLVEPCGMLRGFWESILAVSSYYPPDGLRVRPDGYYFPAPEALPEYEVFNKWCYAQNLTGTLRNTDRYVEALNTYDPEHTYCAMCDYDGDVRTNCVPYAYNFPIAMNAGLVFFVKTLQMPVHYLLRSRSIANSVSDLASDMMSLRGKRREREEVFDFARHLRTYGTAVAQPEDSRERFFTGDGVEMKYSICWNSYSGYKDSHPDGVPVDAHLHHAPWLLCPSYAEAYRTYDMDGLFTAFVDFVGFSMDAADEWYMSVFNYLQYVLVVDTVGEDLKEVCSELWSVPKATYNSTIDLCRATPPAVFAIPRHTLQAVGGSVRVVGRCVAYVSTILYELRDSWKQLSGDDASGREGLSHQLLETPNTAGCVPRQQAEYPSTTSGEGGDVDSEHYCARNYVIDTGEALLMRLADAVQSLDLDKEADVVRSAVRGVAGNVRFFYRLATVSLFGPFQTPPAPPAYPAPPAPPPFPPPQPKCYMPAVRATNVDDASEVHNGVGLESWQSYGCDYHLDPQDSVTDYVRYRRAVGEASNFTFLYTNKQWMHNEAPTNLTVECFFISVYDAYRRSDLTRGLCPVPEGREDDPDVEMCALSGYPSLSDTENVDTTNLRTSPNVFTFSEENQERCVCDDDQSLPVEERTLHTCPTSQWYAPRRMRLDGSGDTVLSYLVSARASDSRWDASLGYYTREGESEVRYPVCRGLQVTLLDRKGANVSYDFGMRGRCSLSADQYTDGLVSEGYGLQVECSLVAVTDIADDVVRQSATFIVSDEARVMRLPVRVVRRRLNSTVEEPMLSQTVDLLAQGPSWTGRVPEQSFNATWSASVDPAWNAFLSVGGTGAGMHQPLCSCDPFEYVPPTPVRRVRHCAPRVFENVPPPPAPPASPKSPPPPYPLYPPVTNDTVCRNSAGQVMRGFYMRYHSRDVFPEGCVCEFSRLSPVSSYSGNTDDTVYCPEECDDGATADGPTCVCRERDITDFERIANGGREVPHHESAQTSETALEETVRVLNALSVDVASPDAVPAEHDPAVDGEHLEFAYSFDFEEEERRFPTLAELSEANFCANHMGEGWRLHNLNDDDSASNQAFADRLQAVVDSRVNDWTMAATGAAFMDAHCMCADRYRIALPSHARRFYTGETSNDTRREVLGLARQTWRLLAPRDLRGVGNFTADDSSYVDDALSHSLRAASSVASSDTTPSTCAVGDGRLQNMASSATVRALSDAGDGVYRLTDFFVNGTCAADEEVLLTLQGSAYRMVCTARGSDPFAYTAADAHNLRFDWTDSRAREITFASASGAATSSATTYGFMHSIDAEGRVALRNQSGAVSSESGCELPFAFEGEPVFNDLLDSDSRICDMYTDETYLYTGFSSARHPKGRYAFSKALYRRQKMDGDYSTCSASNSSALQTLCHDANLLTAEEMSQAATRCGFSTVVESVAPSRSRSSCRSIPHGFVAQRSVTNEAQIVFFPMNPPSEATGEIEDVSARRLLVDPPNVLNTENTAYMSAAGKRLIAVCSRRASDVQREVLSSTSGDVTTRSDGRPVLTGEPLRLAREAAAEARHEAAKCALNALRTFPYLNADAMDRYRSLYANARKNALERLLPSDLVDRPGAAPWPYPWTRRGRAPNVTRVTIGTVIDLAGGGRGYADLSAVGPVTDRLDVVGRVGAKRFSSVTRSLRGRAGAALGGSRSDPFVYESEVAFSPLRSERLLFGTSTKTPIAQRVFVVERCADDDLAADPLFRVRSLADNRFLKTKGTFPHPNMPSKRSNATQMPFLSRTRHYQADPGLSHERYHTNGSFEALTREEAAVAGDRYEGMDAAVFRSSTVYLVERHDDLYLTSTLVGARRLYDLRGYLFENDVHLSYGVAADTREATDGEEEVVGDFDAASNVGLYGEATRDRHHLPEVRRSDALSIRSRTRPRSYNRQLFTRLDGSVASDAFCTRRNADRDNRTVSETDPHPQDSKLERADCSALDRRTYNNWAVGYPMHGSTVGKQPLEAVYAAGTFDCVALNSLTGSHCAVHGEGGEGCRLGRDVEFAEWVTLPCTQEKPFVCARDTGDYKVVLSPLTFDRAREYCREQFGEDYDLIPPQKDAVDNLNLAILARQSLCNNELLNDYGGSAVPKICDTAATSAVAETHTLSALSNLTAVGGVQARAAPLSGFASCDTTSAYLVLDGTGELVRNEVGRAGESSACPDVTDGSHARGSFYANGDTISLADEAAGGSAWNLQYGDVWIGYRRRVDHEGFSDQRMGVCDPSVANDTLFEIVPCKDDEDSHVPGEFSVLGRDPKGRSTVLAMQQATHPFDEDATGSANALTNAEAFLHAVNRNRTRMQPDSITDARELLDGYTTLFEEEDSEHPLRPSVWTSRASTLKLLESGHRFGLSVGNARAGRCLRSDPDDGAALHNVSLVTCNVERLCGTVQLTVRVGIRTNLALLPVDGESSGEVLQNLFPDLSLQRPLMHSRRTSSRFRARVFEQTANGEELFGWTADANATLSSSERYERDSTLRSTGTEGAFGINVSYGTRGAVDSALEPGDRLRSRAFGGIHASADAANFSGGRGVMHFQTFLHALNETTFPCRSSRVTDASFVYDRCDRVVEEGIAAPAISEVVAPSNCGAVTSRSDSHCTMLAILTGRSLGFVEGTHARPDTFESVRLLRLDTAWNATDDEEIPDFFPDSSDTRHLSVLASRSNRRSLWYQAAQQIRDELQTHTQSDENDILASQGWLYTCAGHTLKFEPASSLENPPAPATPPAPVLTEKQNTNQARFQVSAGGVLTQVSSANEVLQRRGIAEAYVTSNAEHSRLNFQRNSDDRQPYRPHSAYNTYSFTGVEALTATVEYGASERSEETVSACRETEETRCDMYLRDVYQDGSMTDTRARQNMRIVNGASDASDQRPDLDLHYVGGPRLRMPNEYTSGWQEPVENPERDGVPMWIKGYSKNQTGLCGPKDVVYAYELVYDTTRFSVDPWDNQVTWPHAECIEEASLYLEELAESECGHPSRVAIDDVEGYEDDLALNKLGNNYFFETDGFRNRRVCAFEMVRVFGNSISGELTHEQACDIPEGYARCESIHTKYSFRIACKQVVNAIHHYCPASCGHTMWEAPTRYIEGGGKLRLRDAADETNRDGKRLCTCAQTAPDTHCRPVTSNPTSDEYTPLTEEAKKRPEVTFMESFLEQWKSIENPDQVDYNNVMPVVDMWNDAGAHGGSKYDTRFLFRNEGAGWEQDEGNVGPGRILVTFPYNNEHGDDLDHDPADGCNSSSTVMCANARAYSRSDRRHFGMSRERMSDFSNKETFKRVSDLVADLCDDITHAYRRSNDTNGQEFGQPCMGFSAQDMYVYDGAPYDLDDMLSETCLEDDACSEHRYQMMTSHYYPNYQTWRHHRGDNASGWSASRDGLLYALDKTRGDNPAGVYSDYVFQSDHRTSQDGMYDADEFENA</sequence>
<accession>A0AAE0GX32</accession>
<feature type="transmembrane region" description="Helical" evidence="2">
    <location>
        <begin position="93"/>
        <end position="115"/>
    </location>
</feature>
<comment type="caution">
    <text evidence="3">The sequence shown here is derived from an EMBL/GenBank/DDBJ whole genome shotgun (WGS) entry which is preliminary data.</text>
</comment>
<reference evidence="3 4" key="1">
    <citation type="journal article" date="2015" name="Genome Biol. Evol.">
        <title>Comparative Genomics of a Bacterivorous Green Alga Reveals Evolutionary Causalities and Consequences of Phago-Mixotrophic Mode of Nutrition.</title>
        <authorList>
            <person name="Burns J.A."/>
            <person name="Paasch A."/>
            <person name="Narechania A."/>
            <person name="Kim E."/>
        </authorList>
    </citation>
    <scope>NUCLEOTIDE SEQUENCE [LARGE SCALE GENOMIC DNA]</scope>
    <source>
        <strain evidence="3 4">PLY_AMNH</strain>
    </source>
</reference>
<keyword evidence="2" id="KW-0472">Membrane</keyword>
<dbReference type="Proteomes" id="UP001190700">
    <property type="component" value="Unassembled WGS sequence"/>
</dbReference>
<feature type="transmembrane region" description="Helical" evidence="2">
    <location>
        <begin position="6"/>
        <end position="32"/>
    </location>
</feature>
<protein>
    <submittedName>
        <fullName evidence="3">Uncharacterized protein</fullName>
    </submittedName>
</protein>
<feature type="non-terminal residue" evidence="3">
    <location>
        <position position="3609"/>
    </location>
</feature>
<keyword evidence="2" id="KW-1133">Transmembrane helix</keyword>
<evidence type="ECO:0000313" key="3">
    <source>
        <dbReference type="EMBL" id="KAK3285728.1"/>
    </source>
</evidence>
<evidence type="ECO:0000256" key="1">
    <source>
        <dbReference type="SAM" id="MobiDB-lite"/>
    </source>
</evidence>
<evidence type="ECO:0000313" key="4">
    <source>
        <dbReference type="Proteomes" id="UP001190700"/>
    </source>
</evidence>
<evidence type="ECO:0000256" key="2">
    <source>
        <dbReference type="SAM" id="Phobius"/>
    </source>
</evidence>
<keyword evidence="2" id="KW-0812">Transmembrane</keyword>
<keyword evidence="4" id="KW-1185">Reference proteome</keyword>
<feature type="region of interest" description="Disordered" evidence="1">
    <location>
        <begin position="2122"/>
        <end position="2141"/>
    </location>
</feature>
<proteinExistence type="predicted"/>